<name>A0A3P3ZBS4_LEIBR</name>
<proteinExistence type="predicted"/>
<dbReference type="EMBL" id="LS997628">
    <property type="protein sequence ID" value="SYZ67663.1"/>
    <property type="molecule type" value="Genomic_DNA"/>
</dbReference>
<sequence>MTSTLLPRLDVYTVPNLNRSQGWGCIQHRLDAIGMEAFLGAVDADSTGLDGLLAAGHQRRVSPTTYGNRRLPSAVRELQAAWGGDRSV</sequence>
<evidence type="ECO:0000313" key="1">
    <source>
        <dbReference type="EMBL" id="SYZ67663.1"/>
    </source>
</evidence>
<accession>A0A3P3ZBS4</accession>
<dbReference type="PANTHER" id="PTHR34157:SF2">
    <property type="entry name" value="TUZIN"/>
    <property type="match status" value="1"/>
</dbReference>
<protein>
    <submittedName>
        <fullName evidence="1">Hypothetical_protein</fullName>
    </submittedName>
</protein>
<dbReference type="Proteomes" id="UP000319462">
    <property type="component" value="Chromosome 29"/>
</dbReference>
<organism evidence="1 2">
    <name type="scientific">Leishmania braziliensis MHOM/BR/75/M2904</name>
    <dbReference type="NCBI Taxonomy" id="420245"/>
    <lineage>
        <taxon>Eukaryota</taxon>
        <taxon>Discoba</taxon>
        <taxon>Euglenozoa</taxon>
        <taxon>Kinetoplastea</taxon>
        <taxon>Metakinetoplastina</taxon>
        <taxon>Trypanosomatida</taxon>
        <taxon>Trypanosomatidae</taxon>
        <taxon>Leishmaniinae</taxon>
        <taxon>Leishmania</taxon>
        <taxon>Leishmania braziliensis species complex</taxon>
    </lineage>
</organism>
<gene>
    <name evidence="1" type="ORF">LBRM2904_29.1450</name>
</gene>
<evidence type="ECO:0000313" key="2">
    <source>
        <dbReference type="Proteomes" id="UP000319462"/>
    </source>
</evidence>
<dbReference type="AlphaFoldDB" id="A0A3P3ZBS4"/>
<dbReference type="PANTHER" id="PTHR34157">
    <property type="entry name" value="TUZIN"/>
    <property type="match status" value="1"/>
</dbReference>
<reference evidence="1 2" key="1">
    <citation type="submission" date="2018-09" db="EMBL/GenBank/DDBJ databases">
        <authorList>
            <person name="Peiro R."/>
            <person name="Begona"/>
            <person name="Cbmso G."/>
            <person name="Lopez M."/>
            <person name="Gonzalez S."/>
        </authorList>
    </citation>
    <scope>NUCLEOTIDE SEQUENCE [LARGE SCALE GENOMIC DNA]</scope>
</reference>